<name>A0A1H9I1W7_9GAMM</name>
<keyword evidence="2 9" id="KW-0997">Cell inner membrane</keyword>
<dbReference type="GO" id="GO:0000917">
    <property type="term" value="P:division septum assembly"/>
    <property type="evidence" value="ECO:0007669"/>
    <property type="project" value="TreeGrafter"/>
</dbReference>
<keyword evidence="5" id="KW-1133">Transmembrane helix</keyword>
<keyword evidence="13" id="KW-1185">Reference proteome</keyword>
<keyword evidence="4 9" id="KW-0812">Transmembrane</keyword>
<reference evidence="12 13" key="1">
    <citation type="submission" date="2016-10" db="EMBL/GenBank/DDBJ databases">
        <authorList>
            <person name="de Groot N.N."/>
        </authorList>
    </citation>
    <scope>NUCLEOTIDE SEQUENCE [LARGE SCALE GENOMIC DNA]</scope>
    <source>
        <strain evidence="12 13">DSM 25927</strain>
    </source>
</reference>
<evidence type="ECO:0000313" key="13">
    <source>
        <dbReference type="Proteomes" id="UP000199233"/>
    </source>
</evidence>
<dbReference type="AlphaFoldDB" id="A0A1H9I1W7"/>
<feature type="domain" description="ZipA C-terminal FtsZ-binding" evidence="11">
    <location>
        <begin position="104"/>
        <end position="230"/>
    </location>
</feature>
<protein>
    <recommendedName>
        <fullName evidence="8">Cell division protein ZipA</fullName>
    </recommendedName>
</protein>
<dbReference type="RefSeq" id="WP_093286606.1">
    <property type="nucleotide sequence ID" value="NZ_FOFS01000009.1"/>
</dbReference>
<keyword evidence="7 8" id="KW-0131">Cell cycle</keyword>
<dbReference type="Gene3D" id="3.30.1400.10">
    <property type="entry name" value="ZipA, C-terminal FtsZ-binding domain"/>
    <property type="match status" value="1"/>
</dbReference>
<gene>
    <name evidence="12" type="ORF">SAMN04488038_109141</name>
</gene>
<evidence type="ECO:0000256" key="8">
    <source>
        <dbReference type="RuleBase" id="RU003612"/>
    </source>
</evidence>
<keyword evidence="3 8" id="KW-0132">Cell division</keyword>
<evidence type="ECO:0000259" key="11">
    <source>
        <dbReference type="SMART" id="SM00771"/>
    </source>
</evidence>
<organism evidence="12 13">
    <name type="scientific">Solimonas aquatica</name>
    <dbReference type="NCBI Taxonomy" id="489703"/>
    <lineage>
        <taxon>Bacteria</taxon>
        <taxon>Pseudomonadati</taxon>
        <taxon>Pseudomonadota</taxon>
        <taxon>Gammaproteobacteria</taxon>
        <taxon>Nevskiales</taxon>
        <taxon>Nevskiaceae</taxon>
        <taxon>Solimonas</taxon>
    </lineage>
</organism>
<comment type="similarity">
    <text evidence="8">Belongs to the ZipA family.</text>
</comment>
<evidence type="ECO:0000256" key="4">
    <source>
        <dbReference type="ARBA" id="ARBA00022692"/>
    </source>
</evidence>
<evidence type="ECO:0000256" key="3">
    <source>
        <dbReference type="ARBA" id="ARBA00022618"/>
    </source>
</evidence>
<dbReference type="SMART" id="SM00771">
    <property type="entry name" value="ZipA_C"/>
    <property type="match status" value="1"/>
</dbReference>
<dbReference type="GO" id="GO:0005886">
    <property type="term" value="C:plasma membrane"/>
    <property type="evidence" value="ECO:0007669"/>
    <property type="project" value="UniProtKB-SubCell"/>
</dbReference>
<evidence type="ECO:0000256" key="7">
    <source>
        <dbReference type="ARBA" id="ARBA00023306"/>
    </source>
</evidence>
<dbReference type="EMBL" id="FOFS01000009">
    <property type="protein sequence ID" value="SEQ68620.1"/>
    <property type="molecule type" value="Genomic_DNA"/>
</dbReference>
<keyword evidence="6 9" id="KW-0472">Membrane</keyword>
<evidence type="ECO:0000256" key="5">
    <source>
        <dbReference type="ARBA" id="ARBA00022989"/>
    </source>
</evidence>
<evidence type="ECO:0000256" key="9">
    <source>
        <dbReference type="RuleBase" id="RU003613"/>
    </source>
</evidence>
<comment type="function">
    <text evidence="8">Essential cell division protein that stabilizes the FtsZ protofilaments by cross-linking them and that serves as a cytoplasmic membrane anchor for the Z ring. Also required for the recruitment to the septal ring of downstream cell division proteins.</text>
</comment>
<dbReference type="InterPro" id="IPR011919">
    <property type="entry name" value="Cell_div_ZipA"/>
</dbReference>
<dbReference type="Proteomes" id="UP000199233">
    <property type="component" value="Unassembled WGS sequence"/>
</dbReference>
<dbReference type="PANTHER" id="PTHR38685:SF1">
    <property type="entry name" value="CELL DIVISION PROTEIN ZIPA"/>
    <property type="match status" value="1"/>
</dbReference>
<evidence type="ECO:0000313" key="12">
    <source>
        <dbReference type="EMBL" id="SEQ68620.1"/>
    </source>
</evidence>
<dbReference type="InterPro" id="IPR036765">
    <property type="entry name" value="ZipA_FtsZ-bd_C_sf"/>
</dbReference>
<dbReference type="GO" id="GO:0032153">
    <property type="term" value="C:cell division site"/>
    <property type="evidence" value="ECO:0007669"/>
    <property type="project" value="TreeGrafter"/>
</dbReference>
<dbReference type="InterPro" id="IPR007449">
    <property type="entry name" value="ZipA_FtsZ-bd_C"/>
</dbReference>
<dbReference type="PANTHER" id="PTHR38685">
    <property type="entry name" value="CELL DIVISION PROTEIN ZIPA"/>
    <property type="match status" value="1"/>
</dbReference>
<dbReference type="SUPFAM" id="SSF64383">
    <property type="entry name" value="Cell-division protein ZipA, C-terminal domain"/>
    <property type="match status" value="1"/>
</dbReference>
<comment type="subcellular location">
    <subcellularLocation>
        <location evidence="9">Cell inner membrane</location>
        <topology evidence="9">Single-pass type I membrane protein</topology>
    </subcellularLocation>
</comment>
<keyword evidence="1 9" id="KW-1003">Cell membrane</keyword>
<feature type="region of interest" description="Disordered" evidence="10">
    <location>
        <begin position="58"/>
        <end position="98"/>
    </location>
</feature>
<dbReference type="OrthoDB" id="7054914at2"/>
<accession>A0A1H9I1W7</accession>
<sequence>MSALQWALLVLGAAAVVAIYLTSRSGNRLPKDWAPPGASGGRPAVKLPAQDQADLFESKSKSEFDEFGVGRPRKRTAPELGQSEAAQAPQRSEPTLDAPKKVIEEKILTLLIAERSGAPIPGVQLHAALVAQGLQYGERKIYHRLDGEQVVFSVASLIKPGTLDPAEQAGFSTRGLSVFALLPTSVAPRKVLQDMADTARALAQALNAEVFDAGKQVFTADAQRVLAAEVEAWAKRNGLG</sequence>
<evidence type="ECO:0000256" key="2">
    <source>
        <dbReference type="ARBA" id="ARBA00022519"/>
    </source>
</evidence>
<evidence type="ECO:0000256" key="1">
    <source>
        <dbReference type="ARBA" id="ARBA00022475"/>
    </source>
</evidence>
<evidence type="ECO:0000256" key="10">
    <source>
        <dbReference type="SAM" id="MobiDB-lite"/>
    </source>
</evidence>
<evidence type="ECO:0000256" key="6">
    <source>
        <dbReference type="ARBA" id="ARBA00023136"/>
    </source>
</evidence>
<dbReference type="STRING" id="489703.SAMN04488038_109141"/>
<dbReference type="Pfam" id="PF04354">
    <property type="entry name" value="ZipA_C"/>
    <property type="match status" value="1"/>
</dbReference>
<proteinExistence type="inferred from homology"/>